<protein>
    <submittedName>
        <fullName evidence="2">Uncharacterized protein</fullName>
    </submittedName>
</protein>
<dbReference type="AlphaFoldDB" id="A0A9P1FLU9"/>
<evidence type="ECO:0000313" key="2">
    <source>
        <dbReference type="EMBL" id="CAI3982054.1"/>
    </source>
</evidence>
<comment type="caution">
    <text evidence="2">The sequence shown here is derived from an EMBL/GenBank/DDBJ whole genome shotgun (WGS) entry which is preliminary data.</text>
</comment>
<evidence type="ECO:0000313" key="3">
    <source>
        <dbReference type="EMBL" id="CAL1135429.1"/>
    </source>
</evidence>
<dbReference type="EMBL" id="CAMXCT010000680">
    <property type="protein sequence ID" value="CAI3982054.1"/>
    <property type="molecule type" value="Genomic_DNA"/>
</dbReference>
<evidence type="ECO:0000313" key="4">
    <source>
        <dbReference type="Proteomes" id="UP001152797"/>
    </source>
</evidence>
<dbReference type="Proteomes" id="UP001152797">
    <property type="component" value="Unassembled WGS sequence"/>
</dbReference>
<reference evidence="3" key="2">
    <citation type="submission" date="2024-04" db="EMBL/GenBank/DDBJ databases">
        <authorList>
            <person name="Chen Y."/>
            <person name="Shah S."/>
            <person name="Dougan E. K."/>
            <person name="Thang M."/>
            <person name="Chan C."/>
        </authorList>
    </citation>
    <scope>NUCLEOTIDE SEQUENCE [LARGE SCALE GENOMIC DNA]</scope>
</reference>
<proteinExistence type="predicted"/>
<feature type="compositionally biased region" description="Acidic residues" evidence="1">
    <location>
        <begin position="83"/>
        <end position="94"/>
    </location>
</feature>
<accession>A0A9P1FLU9</accession>
<evidence type="ECO:0000256" key="1">
    <source>
        <dbReference type="SAM" id="MobiDB-lite"/>
    </source>
</evidence>
<feature type="region of interest" description="Disordered" evidence="1">
    <location>
        <begin position="42"/>
        <end position="122"/>
    </location>
</feature>
<keyword evidence="4" id="KW-1185">Reference proteome</keyword>
<dbReference type="EMBL" id="CAMXCT020000680">
    <property type="protein sequence ID" value="CAL1135429.1"/>
    <property type="molecule type" value="Genomic_DNA"/>
</dbReference>
<organism evidence="2">
    <name type="scientific">Cladocopium goreaui</name>
    <dbReference type="NCBI Taxonomy" id="2562237"/>
    <lineage>
        <taxon>Eukaryota</taxon>
        <taxon>Sar</taxon>
        <taxon>Alveolata</taxon>
        <taxon>Dinophyceae</taxon>
        <taxon>Suessiales</taxon>
        <taxon>Symbiodiniaceae</taxon>
        <taxon>Cladocopium</taxon>
    </lineage>
</organism>
<reference evidence="2" key="1">
    <citation type="submission" date="2022-10" db="EMBL/GenBank/DDBJ databases">
        <authorList>
            <person name="Chen Y."/>
            <person name="Dougan E. K."/>
            <person name="Chan C."/>
            <person name="Rhodes N."/>
            <person name="Thang M."/>
        </authorList>
    </citation>
    <scope>NUCLEOTIDE SEQUENCE</scope>
</reference>
<sequence>MEMAAAVRMSGAAKGTEVMVATEAMAAIAAIAATATGCSKGWNASGGYGGGKKGRGGSMKGKGGGRRPVPIPPQPCVDPAECPPEEEIEEEEEPPAVAPKSSPTGPRHAAAGGSDATAPAGAASSGAAALGASSKAMQVQTRDCHAARHDRPLPELKIMLNERLLLNQRPSATEAPETGSTTSPRSTELDHLLTMAAGMRPGSPEAQTAYQFLRYMQAHGIGGPVSHKNLMRSLAAGRREVIGIGMVKRAAKCRRSALVPAAAAARSIPLQPAFQVCEFFAGDGNVGKSAKYGMIACAQLDVEYGKKTTRVHKQNAFDLLQPSGLAKRHRAWSNTKEIHVLDRGSLRRAARGKCMLKTTKKVQKAGAAQIIDEMPAPSLNDMVVDQKHDLLGETSNLTAAELEPEESIAASSAAPVATPVRSDALRPPVMPPAMLAPKVSATATVEEIDISDSESESNVPRAGDAEDQTALLHAKTLRLDDVRAPTVEIEKVKAPVDQAQEWKEKYEELQKKLELLELERKSVPKSTPPATPTQKAVFSPSPSPASTGSAGSGAKGLPLPAVKAHVSLQPPPPKQASAAPAAPESQIKEGEEELAQQMDLSDEERCRDTLTLALVRSMKSCGCDSSHRTRQLVRAEFQRQVLHIKEQQRMKEEEVEGGWYTEEKMQKELSYSTAFKYDPNITEYFVETADTVKVKRHELERWLSAEEAAPKDMPQKPMDHLALTDACGVEADEKGKRGAIQANGKPDVKENLKQFTESVHQKAAQVVQWLGQIDESANERFCMDMKNVLAAFEGAFLKLAEAQHRLEETMTEPTDQLLGSHMQDPISKGVRINSQF</sequence>
<dbReference type="EMBL" id="CAMXCT030000680">
    <property type="protein sequence ID" value="CAL4769366.1"/>
    <property type="molecule type" value="Genomic_DNA"/>
</dbReference>
<name>A0A9P1FLU9_9DINO</name>
<feature type="compositionally biased region" description="Gly residues" evidence="1">
    <location>
        <begin position="44"/>
        <end position="62"/>
    </location>
</feature>
<feature type="region of interest" description="Disordered" evidence="1">
    <location>
        <begin position="520"/>
        <end position="602"/>
    </location>
</feature>
<gene>
    <name evidence="2" type="ORF">C1SCF055_LOCUS9793</name>
</gene>
<feature type="compositionally biased region" description="Low complexity" evidence="1">
    <location>
        <begin position="109"/>
        <end position="122"/>
    </location>
</feature>